<organism evidence="2 3">
    <name type="scientific">Pseudomonas prosekii</name>
    <dbReference type="NCBI Taxonomy" id="1148509"/>
    <lineage>
        <taxon>Bacteria</taxon>
        <taxon>Pseudomonadati</taxon>
        <taxon>Pseudomonadota</taxon>
        <taxon>Gammaproteobacteria</taxon>
        <taxon>Pseudomonadales</taxon>
        <taxon>Pseudomonadaceae</taxon>
        <taxon>Pseudomonas</taxon>
    </lineage>
</organism>
<proteinExistence type="predicted"/>
<dbReference type="Gene3D" id="3.40.390.10">
    <property type="entry name" value="Collagenase (Catalytic Domain)"/>
    <property type="match status" value="1"/>
</dbReference>
<feature type="domain" description="Dermonecrotic toxin N-terminal" evidence="1">
    <location>
        <begin position="814"/>
        <end position="1042"/>
    </location>
</feature>
<dbReference type="InterPro" id="IPR046673">
    <property type="entry name" value="ToxA_N"/>
</dbReference>
<name>A0A3L8CSA4_9PSED</name>
<dbReference type="Proteomes" id="UP000282140">
    <property type="component" value="Unassembled WGS sequence"/>
</dbReference>
<dbReference type="EMBL" id="PEGB01000002">
    <property type="protein sequence ID" value="RLU11122.1"/>
    <property type="molecule type" value="Genomic_DNA"/>
</dbReference>
<evidence type="ECO:0000259" key="1">
    <source>
        <dbReference type="Pfam" id="PF20178"/>
    </source>
</evidence>
<evidence type="ECO:0000313" key="2">
    <source>
        <dbReference type="EMBL" id="RLU11122.1"/>
    </source>
</evidence>
<comment type="caution">
    <text evidence="2">The sequence shown here is derived from an EMBL/GenBank/DDBJ whole genome shotgun (WGS) entry which is preliminary data.</text>
</comment>
<accession>A0A3L8CSA4</accession>
<protein>
    <recommendedName>
        <fullName evidence="1">Dermonecrotic toxin N-terminal domain-containing protein</fullName>
    </recommendedName>
</protein>
<gene>
    <name evidence="2" type="ORF">CS078_06710</name>
</gene>
<dbReference type="Pfam" id="PF20178">
    <property type="entry name" value="ToxA_N"/>
    <property type="match status" value="1"/>
</dbReference>
<evidence type="ECO:0000313" key="3">
    <source>
        <dbReference type="Proteomes" id="UP000282140"/>
    </source>
</evidence>
<sequence>MTAPPLPYFFDEADLAANAKQPGDREKALQFTVADLKWLRVVYFATHPSRALSRPGMTVQRLLLQADSAPPITLAGAFFMSKPDNGEATLYTPWKGLIKYADEEDLKSAVEGWLTETSGRRELLRYLSVEQRRTALAARALKVSAQTIEGAVFEEQETVIERNQQQNLASMQAQLLKLPSLRSMLDQILKIVLAKRFPGLNQTKTRLASFAGKDDPQRSLSSLSLNDVVLHYYLTNDWPEGESRAFVHLAHGVSSTADTHAWEAAVKEIAQSLTPHLRSLLETFWNSPMDNGLSPAAFSAESLCDSYCVDLLLKRQKGVLTSEEYLRLMEVSLAGSDDLPHSSAIVQSEKVRITAPLQNSVLLASTLLIDAGKTSAFLYTQSRGVETSGNLGEVKRTLLSMLKSEGHDDNLYNFLSLEERAVYLALEPQQRQIVGAPVSGRIFDELLADIIDKQLQNLSYALGRYRDSNGVLDPHALLDNALDVRAMLDRRLLDIDTNGRWSTRADQRWSAQPAMIRADSAKQQLALLASVEHALEQQLEKHPPIGTSVTTLAQAEGGVRASLEMLQPKFAHTLSTALRSELKLRTLARTLNSLQQSIIQTVLDTPVRLQRGALNGFLPDVFGLGLKDQRSNERFKLASCFVLTERGGLDPEHSGNAILWTPALGFEGFPALAPLLAELNTRLSSDFERPALLENLESDERLNNRTLALAPLQLIHGDFLEHLQKPHVRLNKSAVAHVLASNLPAPQRAQLLGRVALGVPKTGLQRPTDIAQSLITRQKIPTWLANASLEDQILHAELLAQYLKNAEDDEDYLSGIDSLQRTAHRELKKRLEADQHDVDPNQIEIQIDAAMTVAARTLTLPAFALMHLHLLDSLSFRVAALNRPALPAAINPSYVKNLLRTLNVGEHQQTVLNDAFADSNVNAAARIQRFNAQLPWQLMYYAHSEKLQERLSEAAFALICQVMDMPDAIARDAVDGTSALIRPLALLGAASEQVITVPGVYLLGPKNQAAGPLVLLAPYSPEHGLKEYESERALLDELKTPGALQRWTLERLTPTERALCKTRLSANAGVPASASLASLPINGALFKRLFNDNALILAKLLTCQSSDGGQADWETIKRVLSEDLLEATSFIWGKLAYPVTVWRSYRDIKASAEDLQTHHWQPAVKSFVHGIAQLVTLRGSMEPREPSAIAQGVASTDPRWQRIDITGAARTRLQYLERSDIDLGALTLDSNLGLYVDSSTRQHYAPIEGKVYPLQPRGKRWVVGNSNIGGLYVKRNTAKKWVMESSAQTPRFNLFGRLKTWDIVRNGMNVEADGMREIQQLFPVRARLINEGLDLATHYAWTSYRNLQLLKNAPTQTTPMHQLIKDFLGVPLVLPEYTAAIEKVVLQIFAALLDPTLRHAKSRRFVVGRALDDADFVFAFTVPADQLKKIYLASKFFFPKLDHYRNYMTDVAFPISAHARASTLIHELSHIVCKTEDIAYLEAYRPFSDLIETTNDRAKGLRGTLEDIQTKALSSHSPLTHLFAVINPVTLSLEDLGETSYEESDRALAQVFALTGQVTLDAARAEFMSNAKVRLAVQLGNADTVSWLISHMGRQLHTNTP</sequence>
<reference evidence="2 3" key="1">
    <citation type="journal article" date="2018" name="Front. Microbiol.">
        <title>Discovery of Phloeophagus Beetles as a Source of Pseudomonas Strains That Produce Potentially New Bioactive Substances and Description of Pseudomonas bohemica sp. nov.</title>
        <authorList>
            <person name="Saati-Santamaria Z."/>
            <person name="Lopez-Mondejar R."/>
            <person name="Jimenez-Gomez A."/>
            <person name="Diez-Mendez A."/>
            <person name="Vetrovsky T."/>
            <person name="Igual J.M."/>
            <person name="Velazquez E."/>
            <person name="Kolarik M."/>
            <person name="Rivas R."/>
            <person name="Garcia-Fraile P."/>
        </authorList>
    </citation>
    <scope>NUCLEOTIDE SEQUENCE [LARGE SCALE GENOMIC DNA]</scope>
    <source>
        <strain evidence="2 3">A2-NA13</strain>
    </source>
</reference>
<keyword evidence="3" id="KW-1185">Reference proteome</keyword>
<dbReference type="GO" id="GO:0008237">
    <property type="term" value="F:metallopeptidase activity"/>
    <property type="evidence" value="ECO:0007669"/>
    <property type="project" value="InterPro"/>
</dbReference>
<dbReference type="RefSeq" id="WP_121757209.1">
    <property type="nucleotide sequence ID" value="NZ_PEGB01000002.1"/>
</dbReference>
<dbReference type="InterPro" id="IPR024079">
    <property type="entry name" value="MetalloPept_cat_dom_sf"/>
</dbReference>